<organism evidence="5 6">
    <name type="scientific">Chaetomium globosum (strain ATCC 6205 / CBS 148.51 / DSM 1962 / NBRC 6347 / NRRL 1970)</name>
    <name type="common">Soil fungus</name>
    <dbReference type="NCBI Taxonomy" id="306901"/>
    <lineage>
        <taxon>Eukaryota</taxon>
        <taxon>Fungi</taxon>
        <taxon>Dikarya</taxon>
        <taxon>Ascomycota</taxon>
        <taxon>Pezizomycotina</taxon>
        <taxon>Sordariomycetes</taxon>
        <taxon>Sordariomycetidae</taxon>
        <taxon>Sordariales</taxon>
        <taxon>Chaetomiaceae</taxon>
        <taxon>Chaetomium</taxon>
    </lineage>
</organism>
<dbReference type="SUPFAM" id="SSF57701">
    <property type="entry name" value="Zn2/Cys6 DNA-binding domain"/>
    <property type="match status" value="1"/>
</dbReference>
<dbReference type="GO" id="GO:0008270">
    <property type="term" value="F:zinc ion binding"/>
    <property type="evidence" value="ECO:0007669"/>
    <property type="project" value="InterPro"/>
</dbReference>
<dbReference type="GO" id="GO:0006351">
    <property type="term" value="P:DNA-templated transcription"/>
    <property type="evidence" value="ECO:0007669"/>
    <property type="project" value="InterPro"/>
</dbReference>
<dbReference type="InterPro" id="IPR007219">
    <property type="entry name" value="XnlR_reg_dom"/>
</dbReference>
<dbReference type="InterPro" id="IPR001138">
    <property type="entry name" value="Zn2Cys6_DnaBD"/>
</dbReference>
<gene>
    <name evidence="5" type="ORF">CHGG_00863</name>
</gene>
<evidence type="ECO:0000256" key="3">
    <source>
        <dbReference type="SAM" id="MobiDB-lite"/>
    </source>
</evidence>
<evidence type="ECO:0000313" key="6">
    <source>
        <dbReference type="Proteomes" id="UP000001056"/>
    </source>
</evidence>
<dbReference type="Proteomes" id="UP000001056">
    <property type="component" value="Unassembled WGS sequence"/>
</dbReference>
<feature type="region of interest" description="Disordered" evidence="3">
    <location>
        <begin position="54"/>
        <end position="164"/>
    </location>
</feature>
<dbReference type="Pfam" id="PF04082">
    <property type="entry name" value="Fungal_trans"/>
    <property type="match status" value="1"/>
</dbReference>
<keyword evidence="2" id="KW-0539">Nucleus</keyword>
<sequence>MGPFLSALRSTASGSVGAPGEVRSANDGAFIRVLFLQLPTAVIASSLHAFDSSSDELSLVTRPSRCPGTTSSSNSNSTARCRKLCPATAPAMMPSRSESASPLDRQQQPGGPLRRLLPANATAIETDRSREQSTSRTSPTAASSSGAASPVVPARRKRGQATTAACGACRKRKSKCDGDRPNQKSAFEQVYDVLQARSEQEATEVFRRIRSGSDAGSILRHVNYGDMLVQLALVPEARFRYEFPYLPDMPPFLRNMDNPYLDSDVYGYALRQCPNSSYQTGHQRPQQRLLAGTANGTDSVYGAGQLDPYEKPYLSATVVHPWLDSVKPSKWTTVSNDDGLLRKILHDYFLFDYDWFTFFHKDYFLEDMGTENTRFCSSLLVNAVLCMGCGRAEFWNPKNIGYQFLAEAKRLFEVESELERPFRNPADPTWERRDMEWEQARLTTIQAALMLTLIYNLNGTDKLGWRFTLKAIEMADEIQLLGLPLEHHTPEMQRMRTYTAWGLFCWQSLGSYHYLQPPPISKPPATLLPDPLKCPEWYGELWVRYPLSQSRLPTFHGLLFKAIADFWTIIIEVATLTFSRRGPPTKLSVDQIFHFYYRLRAWQNNLPEPLTPKKIVLPHQLKLHMYYNHILIDLVSPILDYTGSPGIPLAHTPRDIYNEAVNHFETVVRLYYLRHGFEATDSFLLHFLGFLNHITMNAIETSAGSSFLEARRSTMLLLTKGIYDQSRVHYVAAAVLRLQIGLMRPEDVDLLKRFVDIEADQLIYGPLKQAVHTSWPAYAIGYETKAEQLMQGQTLATCLEKITLESSKSPSPERCSPADGRKVR</sequence>
<dbReference type="InParanoid" id="Q2HFZ1"/>
<keyword evidence="6" id="KW-1185">Reference proteome</keyword>
<dbReference type="CDD" id="cd00067">
    <property type="entry name" value="GAL4"/>
    <property type="match status" value="1"/>
</dbReference>
<dbReference type="HOGENOM" id="CLU_007003_1_0_1"/>
<dbReference type="GeneID" id="4387343"/>
<dbReference type="AlphaFoldDB" id="Q2HFZ1"/>
<dbReference type="CDD" id="cd12148">
    <property type="entry name" value="fungal_TF_MHR"/>
    <property type="match status" value="1"/>
</dbReference>
<accession>Q2HFZ1</accession>
<protein>
    <recommendedName>
        <fullName evidence="4">Xylanolytic transcriptional activator regulatory domain-containing protein</fullName>
    </recommendedName>
</protein>
<dbReference type="PANTHER" id="PTHR47256">
    <property type="entry name" value="ZN(II)2CYS6 TRANSCRIPTION FACTOR (EUROFUNG)-RELATED"/>
    <property type="match status" value="1"/>
</dbReference>
<feature type="compositionally biased region" description="Low complexity" evidence="3">
    <location>
        <begin position="134"/>
        <end position="153"/>
    </location>
</feature>
<evidence type="ECO:0000259" key="4">
    <source>
        <dbReference type="Pfam" id="PF04082"/>
    </source>
</evidence>
<dbReference type="EMBL" id="CH408029">
    <property type="protein sequence ID" value="EAQ92628.1"/>
    <property type="molecule type" value="Genomic_DNA"/>
</dbReference>
<feature type="compositionally biased region" description="Polar residues" evidence="3">
    <location>
        <begin position="96"/>
        <end position="109"/>
    </location>
</feature>
<dbReference type="GO" id="GO:0000981">
    <property type="term" value="F:DNA-binding transcription factor activity, RNA polymerase II-specific"/>
    <property type="evidence" value="ECO:0007669"/>
    <property type="project" value="InterPro"/>
</dbReference>
<reference evidence="6" key="1">
    <citation type="journal article" date="2015" name="Genome Announc.">
        <title>Draft genome sequence of the cellulolytic fungus Chaetomium globosum.</title>
        <authorList>
            <person name="Cuomo C.A."/>
            <person name="Untereiner W.A."/>
            <person name="Ma L.-J."/>
            <person name="Grabherr M."/>
            <person name="Birren B.W."/>
        </authorList>
    </citation>
    <scope>NUCLEOTIDE SEQUENCE [LARGE SCALE GENOMIC DNA]</scope>
    <source>
        <strain evidence="6">ATCC 6205 / CBS 148.51 / DSM 1962 / NBRC 6347 / NRRL 1970</strain>
    </source>
</reference>
<evidence type="ECO:0000256" key="2">
    <source>
        <dbReference type="ARBA" id="ARBA00023242"/>
    </source>
</evidence>
<dbReference type="InterPro" id="IPR036864">
    <property type="entry name" value="Zn2-C6_fun-type_DNA-bd_sf"/>
</dbReference>
<dbReference type="InterPro" id="IPR053187">
    <property type="entry name" value="Notoamide_regulator"/>
</dbReference>
<dbReference type="PANTHER" id="PTHR47256:SF1">
    <property type="entry name" value="ZN(II)2CYS6 TRANSCRIPTION FACTOR (EUROFUNG)"/>
    <property type="match status" value="1"/>
</dbReference>
<dbReference type="OMA" id="QFRIIMN"/>
<dbReference type="GO" id="GO:0003677">
    <property type="term" value="F:DNA binding"/>
    <property type="evidence" value="ECO:0007669"/>
    <property type="project" value="InterPro"/>
</dbReference>
<proteinExistence type="predicted"/>
<dbReference type="VEuPathDB" id="FungiDB:CHGG_00863"/>
<dbReference type="eggNOG" id="ENOG502SJUN">
    <property type="taxonomic scope" value="Eukaryota"/>
</dbReference>
<dbReference type="OrthoDB" id="426882at2759"/>
<dbReference type="RefSeq" id="XP_001220084.1">
    <property type="nucleotide sequence ID" value="XM_001220083.1"/>
</dbReference>
<evidence type="ECO:0000256" key="1">
    <source>
        <dbReference type="ARBA" id="ARBA00022723"/>
    </source>
</evidence>
<feature type="compositionally biased region" description="Low complexity" evidence="3">
    <location>
        <begin position="69"/>
        <end position="78"/>
    </location>
</feature>
<feature type="domain" description="Xylanolytic transcriptional activator regulatory" evidence="4">
    <location>
        <begin position="346"/>
        <end position="510"/>
    </location>
</feature>
<evidence type="ECO:0000313" key="5">
    <source>
        <dbReference type="EMBL" id="EAQ92628.1"/>
    </source>
</evidence>
<name>Q2HFZ1_CHAGB</name>
<keyword evidence="1" id="KW-0479">Metal-binding</keyword>